<dbReference type="EMBL" id="MLJW01000271">
    <property type="protein sequence ID" value="OIQ91057.1"/>
    <property type="molecule type" value="Genomic_DNA"/>
</dbReference>
<dbReference type="CDD" id="cd17535">
    <property type="entry name" value="REC_NarL-like"/>
    <property type="match status" value="1"/>
</dbReference>
<dbReference type="InterPro" id="IPR000792">
    <property type="entry name" value="Tscrpt_reg_LuxR_C"/>
</dbReference>
<evidence type="ECO:0000256" key="1">
    <source>
        <dbReference type="ARBA" id="ARBA00022553"/>
    </source>
</evidence>
<dbReference type="Pfam" id="PF00072">
    <property type="entry name" value="Response_reg"/>
    <property type="match status" value="1"/>
</dbReference>
<dbReference type="PANTHER" id="PTHR45566:SF1">
    <property type="entry name" value="HTH-TYPE TRANSCRIPTIONAL REGULATOR YHJB-RELATED"/>
    <property type="match status" value="1"/>
</dbReference>
<dbReference type="InterPro" id="IPR016032">
    <property type="entry name" value="Sig_transdc_resp-reg_C-effctor"/>
</dbReference>
<dbReference type="GO" id="GO:0006355">
    <property type="term" value="P:regulation of DNA-templated transcription"/>
    <property type="evidence" value="ECO:0007669"/>
    <property type="project" value="InterPro"/>
</dbReference>
<keyword evidence="2" id="KW-0238">DNA-binding</keyword>
<dbReference type="InterPro" id="IPR051015">
    <property type="entry name" value="EvgA-like"/>
</dbReference>
<keyword evidence="1" id="KW-0597">Phosphoprotein</keyword>
<protein>
    <submittedName>
        <fullName evidence="5">Transcriptional regulatory protein DegU</fullName>
    </submittedName>
</protein>
<dbReference type="SMART" id="SM00421">
    <property type="entry name" value="HTH_LUXR"/>
    <property type="match status" value="1"/>
</dbReference>
<feature type="domain" description="HTH luxR-type" evidence="3">
    <location>
        <begin position="141"/>
        <end position="206"/>
    </location>
</feature>
<comment type="caution">
    <text evidence="5">The sequence shown here is derived from an EMBL/GenBank/DDBJ whole genome shotgun (WGS) entry which is preliminary data.</text>
</comment>
<dbReference type="AlphaFoldDB" id="A0A1J5R586"/>
<dbReference type="PROSITE" id="PS00622">
    <property type="entry name" value="HTH_LUXR_1"/>
    <property type="match status" value="1"/>
</dbReference>
<gene>
    <name evidence="5" type="primary">degU_24</name>
    <name evidence="5" type="ORF">GALL_270230</name>
</gene>
<dbReference type="Gene3D" id="3.40.50.2300">
    <property type="match status" value="1"/>
</dbReference>
<dbReference type="PROSITE" id="PS50043">
    <property type="entry name" value="HTH_LUXR_2"/>
    <property type="match status" value="1"/>
</dbReference>
<dbReference type="PRINTS" id="PR00038">
    <property type="entry name" value="HTHLUXR"/>
</dbReference>
<dbReference type="InterPro" id="IPR011006">
    <property type="entry name" value="CheY-like_superfamily"/>
</dbReference>
<evidence type="ECO:0000259" key="4">
    <source>
        <dbReference type="PROSITE" id="PS50110"/>
    </source>
</evidence>
<dbReference type="SUPFAM" id="SSF52172">
    <property type="entry name" value="CheY-like"/>
    <property type="match status" value="1"/>
</dbReference>
<dbReference type="SUPFAM" id="SSF46894">
    <property type="entry name" value="C-terminal effector domain of the bipartite response regulators"/>
    <property type="match status" value="1"/>
</dbReference>
<dbReference type="GO" id="GO:0000160">
    <property type="term" value="P:phosphorelay signal transduction system"/>
    <property type="evidence" value="ECO:0007669"/>
    <property type="project" value="InterPro"/>
</dbReference>
<dbReference type="InterPro" id="IPR058245">
    <property type="entry name" value="NreC/VraR/RcsB-like_REC"/>
</dbReference>
<evidence type="ECO:0000313" key="5">
    <source>
        <dbReference type="EMBL" id="OIQ91057.1"/>
    </source>
</evidence>
<dbReference type="PANTHER" id="PTHR45566">
    <property type="entry name" value="HTH-TYPE TRANSCRIPTIONAL REGULATOR YHJB-RELATED"/>
    <property type="match status" value="1"/>
</dbReference>
<proteinExistence type="predicted"/>
<dbReference type="GO" id="GO:0003677">
    <property type="term" value="F:DNA binding"/>
    <property type="evidence" value="ECO:0007669"/>
    <property type="project" value="UniProtKB-KW"/>
</dbReference>
<accession>A0A1J5R586</accession>
<dbReference type="CDD" id="cd06170">
    <property type="entry name" value="LuxR_C_like"/>
    <property type="match status" value="1"/>
</dbReference>
<reference evidence="5" key="1">
    <citation type="submission" date="2016-10" db="EMBL/GenBank/DDBJ databases">
        <title>Sequence of Gallionella enrichment culture.</title>
        <authorList>
            <person name="Poehlein A."/>
            <person name="Muehling M."/>
            <person name="Daniel R."/>
        </authorList>
    </citation>
    <scope>NUCLEOTIDE SEQUENCE</scope>
</reference>
<dbReference type="PROSITE" id="PS50110">
    <property type="entry name" value="RESPONSE_REGULATORY"/>
    <property type="match status" value="1"/>
</dbReference>
<dbReference type="SMART" id="SM00448">
    <property type="entry name" value="REC"/>
    <property type="match status" value="1"/>
</dbReference>
<evidence type="ECO:0000256" key="2">
    <source>
        <dbReference type="ARBA" id="ARBA00023125"/>
    </source>
</evidence>
<name>A0A1J5R586_9ZZZZ</name>
<dbReference type="Pfam" id="PF00196">
    <property type="entry name" value="GerE"/>
    <property type="match status" value="1"/>
</dbReference>
<sequence>MHILVADDHNLVRDGLKPFLTELDPNAVILDASNFDDALTQAKAADGLGLVLLDLRMPGMNGLQGVETMRKARPGVPVVILSGHVEREEVLAAVRAGASGYIPKTISGTALINALRLVLAGESYLPPSILMDSTPTDAKPPASPLSTLSAREREILGYLIEGQTNKEIARRLDLQEITIKIHLRNVYRKIGAVNRAQAVRIALSSGWVLTPIT</sequence>
<organism evidence="5">
    <name type="scientific">mine drainage metagenome</name>
    <dbReference type="NCBI Taxonomy" id="410659"/>
    <lineage>
        <taxon>unclassified sequences</taxon>
        <taxon>metagenomes</taxon>
        <taxon>ecological metagenomes</taxon>
    </lineage>
</organism>
<feature type="domain" description="Response regulatory" evidence="4">
    <location>
        <begin position="2"/>
        <end position="119"/>
    </location>
</feature>
<dbReference type="InterPro" id="IPR001789">
    <property type="entry name" value="Sig_transdc_resp-reg_receiver"/>
</dbReference>
<evidence type="ECO:0000259" key="3">
    <source>
        <dbReference type="PROSITE" id="PS50043"/>
    </source>
</evidence>